<name>A0A4R7RR77_9BACT</name>
<dbReference type="OrthoDB" id="199483at2"/>
<dbReference type="Proteomes" id="UP000295662">
    <property type="component" value="Unassembled WGS sequence"/>
</dbReference>
<dbReference type="InterPro" id="IPR002716">
    <property type="entry name" value="PIN_dom"/>
</dbReference>
<dbReference type="CDD" id="cd09874">
    <property type="entry name" value="PIN_MT3492-like"/>
    <property type="match status" value="1"/>
</dbReference>
<dbReference type="AlphaFoldDB" id="A0A4R7RR77"/>
<comment type="caution">
    <text evidence="2">The sequence shown here is derived from an EMBL/GenBank/DDBJ whole genome shotgun (WGS) entry which is preliminary data.</text>
</comment>
<dbReference type="SUPFAM" id="SSF88723">
    <property type="entry name" value="PIN domain-like"/>
    <property type="match status" value="1"/>
</dbReference>
<dbReference type="Gene3D" id="3.40.50.1010">
    <property type="entry name" value="5'-nuclease"/>
    <property type="match status" value="1"/>
</dbReference>
<keyword evidence="3" id="KW-1185">Reference proteome</keyword>
<reference evidence="2 3" key="1">
    <citation type="submission" date="2019-03" db="EMBL/GenBank/DDBJ databases">
        <title>Genomic Encyclopedia of Archaeal and Bacterial Type Strains, Phase II (KMG-II): from individual species to whole genera.</title>
        <authorList>
            <person name="Goeker M."/>
        </authorList>
    </citation>
    <scope>NUCLEOTIDE SEQUENCE [LARGE SCALE GENOMIC DNA]</scope>
    <source>
        <strain evidence="2 3">ATCC 25309</strain>
    </source>
</reference>
<dbReference type="Pfam" id="PF01850">
    <property type="entry name" value="PIN"/>
    <property type="match status" value="1"/>
</dbReference>
<sequence length="150" mass="16811">MITYPDTSYLCALYREQDNSDIALAYDEQMSGPLYVSTLLEFEFRQAVRLQVWLHAQNKRKGYSQGEANSMMADWETDIAAGHVAIIPADMDAVLRMAEHLSSTHTCHTGNRTLDILHVATAKHLSAKEFLSFDARQRQLAKAAGLKVPV</sequence>
<evidence type="ECO:0000313" key="3">
    <source>
        <dbReference type="Proteomes" id="UP000295662"/>
    </source>
</evidence>
<dbReference type="EMBL" id="SOCA01000006">
    <property type="protein sequence ID" value="TDU68031.1"/>
    <property type="molecule type" value="Genomic_DNA"/>
</dbReference>
<feature type="domain" description="PIN" evidence="1">
    <location>
        <begin position="4"/>
        <end position="142"/>
    </location>
</feature>
<organism evidence="2 3">
    <name type="scientific">Prosthecobacter fusiformis</name>
    <dbReference type="NCBI Taxonomy" id="48464"/>
    <lineage>
        <taxon>Bacteria</taxon>
        <taxon>Pseudomonadati</taxon>
        <taxon>Verrucomicrobiota</taxon>
        <taxon>Verrucomicrobiia</taxon>
        <taxon>Verrucomicrobiales</taxon>
        <taxon>Verrucomicrobiaceae</taxon>
        <taxon>Prosthecobacter</taxon>
    </lineage>
</organism>
<evidence type="ECO:0000259" key="1">
    <source>
        <dbReference type="Pfam" id="PF01850"/>
    </source>
</evidence>
<dbReference type="InterPro" id="IPR029060">
    <property type="entry name" value="PIN-like_dom_sf"/>
</dbReference>
<proteinExistence type="predicted"/>
<accession>A0A4R7RR77</accession>
<dbReference type="RefSeq" id="WP_133796178.1">
    <property type="nucleotide sequence ID" value="NZ_SOCA01000006.1"/>
</dbReference>
<gene>
    <name evidence="2" type="ORF">EI77_03148</name>
</gene>
<protein>
    <submittedName>
        <fullName evidence="2">Putative nucleic acid-binding protein</fullName>
    </submittedName>
</protein>
<evidence type="ECO:0000313" key="2">
    <source>
        <dbReference type="EMBL" id="TDU68031.1"/>
    </source>
</evidence>